<dbReference type="PANTHER" id="PTHR11748:SF111">
    <property type="entry name" value="D-LACTATE DEHYDROGENASE, MITOCHONDRIAL-RELATED"/>
    <property type="match status" value="1"/>
</dbReference>
<name>A0A1X0P026_9TRYP</name>
<reference evidence="11 12" key="1">
    <citation type="submission" date="2017-03" db="EMBL/GenBank/DDBJ databases">
        <title>An alternative strategy for trypanosome survival in the mammalian bloodstream revealed through genome and transcriptome analysis of the ubiquitous bovine parasite Trypanosoma (Megatrypanum) theileri.</title>
        <authorList>
            <person name="Kelly S."/>
            <person name="Ivens A."/>
            <person name="Mott A."/>
            <person name="O'Neill E."/>
            <person name="Emms D."/>
            <person name="Macleod O."/>
            <person name="Voorheis P."/>
            <person name="Matthews J."/>
            <person name="Matthews K."/>
            <person name="Carrington M."/>
        </authorList>
    </citation>
    <scope>NUCLEOTIDE SEQUENCE [LARGE SCALE GENOMIC DNA]</scope>
    <source>
        <strain evidence="11">Edinburgh</strain>
    </source>
</reference>
<dbReference type="FunFam" id="1.10.45.10:FF:000001">
    <property type="entry name" value="D-lactate dehydrogenase mitochondrial"/>
    <property type="match status" value="1"/>
</dbReference>
<dbReference type="InterPro" id="IPR016164">
    <property type="entry name" value="FAD-linked_Oxase-like_C"/>
</dbReference>
<dbReference type="InterPro" id="IPR016171">
    <property type="entry name" value="Vanillyl_alc_oxidase_C-sub2"/>
</dbReference>
<evidence type="ECO:0000313" key="12">
    <source>
        <dbReference type="Proteomes" id="UP000192257"/>
    </source>
</evidence>
<dbReference type="Gene3D" id="1.10.45.10">
    <property type="entry name" value="Vanillyl-alcohol Oxidase, Chain A, domain 4"/>
    <property type="match status" value="1"/>
</dbReference>
<dbReference type="SUPFAM" id="SSF55103">
    <property type="entry name" value="FAD-linked oxidases, C-terminal domain"/>
    <property type="match status" value="1"/>
</dbReference>
<comment type="caution">
    <text evidence="11">The sequence shown here is derived from an EMBL/GenBank/DDBJ whole genome shotgun (WGS) entry which is preliminary data.</text>
</comment>
<dbReference type="VEuPathDB" id="TriTrypDB:TM35_000091330"/>
<dbReference type="STRING" id="67003.A0A1X0P026"/>
<keyword evidence="8" id="KW-0496">Mitochondrion</keyword>
<sequence length="489" mass="53055">MTSEYKIEPLAERQAKYANLFLQIRKVLPNPGKQLLLDPVKLESVYSRDKSYHIPVTPAAAVLPATVEQVAAVVKLCAAHKVPMTPRGAGTGIEGGAIPYAGGVVIDTCNLQRMDFDVRNAFVWVGAGVTKLQLVKAARKLGFTFGPDPSSNPCVGGMVSTSGSGMSTLKYGTTRENVLSLRVVTPQGEVVETRKVVRKSSSGLELTQLYCGSEGTLGIVCEVAFKLWPLLLQSAGGVATFETTEDAVNAVVALKLKGSPSTLLRCELLNKDGVEASNKFSKLSLPLKATVLLEFTDNDPSLRQIRADFNTVAKIFRTVGKALSVRFLKSGAEMDSVWEARRACLFAAMMLRGKPEKVLTTDVCVPLTELTATIRETEEDFTAHNVKCLICAHISDGNFHLNIPFTGEKEKKLLRELEGRMIRRAVARGGTVSGEHGVGVGKVRHLVLEHGESHICVQETIKAALDPDNLMNPGVFYPKQQRLYPTAHL</sequence>
<keyword evidence="7" id="KW-0560">Oxidoreductase</keyword>
<dbReference type="GO" id="GO:0071949">
    <property type="term" value="F:FAD binding"/>
    <property type="evidence" value="ECO:0007669"/>
    <property type="project" value="InterPro"/>
</dbReference>
<keyword evidence="5" id="KW-0274">FAD</keyword>
<evidence type="ECO:0000256" key="4">
    <source>
        <dbReference type="ARBA" id="ARBA00022630"/>
    </source>
</evidence>
<dbReference type="GO" id="GO:0005739">
    <property type="term" value="C:mitochondrion"/>
    <property type="evidence" value="ECO:0007669"/>
    <property type="project" value="UniProtKB-SubCell"/>
</dbReference>
<proteinExistence type="inferred from homology"/>
<comment type="subcellular location">
    <subcellularLocation>
        <location evidence="2">Mitochondrion</location>
    </subcellularLocation>
</comment>
<dbReference type="Pfam" id="PF02913">
    <property type="entry name" value="FAD-oxidase_C"/>
    <property type="match status" value="1"/>
</dbReference>
<dbReference type="InterPro" id="IPR016166">
    <property type="entry name" value="FAD-bd_PCMH"/>
</dbReference>
<accession>A0A1X0P026</accession>
<organism evidence="11 12">
    <name type="scientific">Trypanosoma theileri</name>
    <dbReference type="NCBI Taxonomy" id="67003"/>
    <lineage>
        <taxon>Eukaryota</taxon>
        <taxon>Discoba</taxon>
        <taxon>Euglenozoa</taxon>
        <taxon>Kinetoplastea</taxon>
        <taxon>Metakinetoplastina</taxon>
        <taxon>Trypanosomatida</taxon>
        <taxon>Trypanosomatidae</taxon>
        <taxon>Trypanosoma</taxon>
    </lineage>
</organism>
<comment type="similarity">
    <text evidence="3">Belongs to the FAD-binding oxidoreductase/transferase type 4 family.</text>
</comment>
<dbReference type="AlphaFoldDB" id="A0A1X0P026"/>
<dbReference type="RefSeq" id="XP_028884149.1">
    <property type="nucleotide sequence ID" value="XM_029024372.1"/>
</dbReference>
<dbReference type="GO" id="GO:0008720">
    <property type="term" value="F:D-lactate dehydrogenase (NAD+) activity"/>
    <property type="evidence" value="ECO:0007669"/>
    <property type="project" value="TreeGrafter"/>
</dbReference>
<comment type="cofactor">
    <cofactor evidence="1">
        <name>FAD</name>
        <dbReference type="ChEBI" id="CHEBI:57692"/>
    </cofactor>
</comment>
<feature type="domain" description="FAD-binding PCMH-type" evidence="10">
    <location>
        <begin position="54"/>
        <end position="230"/>
    </location>
</feature>
<keyword evidence="6" id="KW-0809">Transit peptide</keyword>
<dbReference type="PANTHER" id="PTHR11748">
    <property type="entry name" value="D-LACTATE DEHYDROGENASE"/>
    <property type="match status" value="1"/>
</dbReference>
<dbReference type="GO" id="GO:0004458">
    <property type="term" value="F:D-lactate dehydrogenase (cytochrome) activity"/>
    <property type="evidence" value="ECO:0007669"/>
    <property type="project" value="UniProtKB-EC"/>
</dbReference>
<dbReference type="GO" id="GO:1903457">
    <property type="term" value="P:lactate catabolic process"/>
    <property type="evidence" value="ECO:0007669"/>
    <property type="project" value="TreeGrafter"/>
</dbReference>
<evidence type="ECO:0000256" key="6">
    <source>
        <dbReference type="ARBA" id="ARBA00022946"/>
    </source>
</evidence>
<evidence type="ECO:0000256" key="3">
    <source>
        <dbReference type="ARBA" id="ARBA00008000"/>
    </source>
</evidence>
<dbReference type="PROSITE" id="PS51387">
    <property type="entry name" value="FAD_PCMH"/>
    <property type="match status" value="1"/>
</dbReference>
<keyword evidence="4" id="KW-0285">Flavoprotein</keyword>
<dbReference type="Pfam" id="PF01565">
    <property type="entry name" value="FAD_binding_4"/>
    <property type="match status" value="1"/>
</dbReference>
<evidence type="ECO:0000259" key="10">
    <source>
        <dbReference type="PROSITE" id="PS51387"/>
    </source>
</evidence>
<dbReference type="Gene3D" id="3.30.70.2740">
    <property type="match status" value="1"/>
</dbReference>
<evidence type="ECO:0000313" key="11">
    <source>
        <dbReference type="EMBL" id="ORC90083.1"/>
    </source>
</evidence>
<dbReference type="GeneID" id="39984152"/>
<dbReference type="OrthoDB" id="249981at2759"/>
<keyword evidence="12" id="KW-1185">Reference proteome</keyword>
<evidence type="ECO:0000256" key="1">
    <source>
        <dbReference type="ARBA" id="ARBA00001974"/>
    </source>
</evidence>
<dbReference type="InterPro" id="IPR016169">
    <property type="entry name" value="FAD-bd_PCMH_sub2"/>
</dbReference>
<dbReference type="InterPro" id="IPR036318">
    <property type="entry name" value="FAD-bd_PCMH-like_sf"/>
</dbReference>
<protein>
    <recommendedName>
        <fullName evidence="9">D-lactate dehydrogenase (cytochrome)</fullName>
        <ecNumber evidence="9">1.1.2.4</ecNumber>
    </recommendedName>
</protein>
<dbReference type="EMBL" id="NBCO01000009">
    <property type="protein sequence ID" value="ORC90083.1"/>
    <property type="molecule type" value="Genomic_DNA"/>
</dbReference>
<dbReference type="InterPro" id="IPR006094">
    <property type="entry name" value="Oxid_FAD_bind_N"/>
</dbReference>
<evidence type="ECO:0000256" key="2">
    <source>
        <dbReference type="ARBA" id="ARBA00004173"/>
    </source>
</evidence>
<dbReference type="SUPFAM" id="SSF56176">
    <property type="entry name" value="FAD-binding/transporter-associated domain-like"/>
    <property type="match status" value="1"/>
</dbReference>
<evidence type="ECO:0000256" key="5">
    <source>
        <dbReference type="ARBA" id="ARBA00022827"/>
    </source>
</evidence>
<dbReference type="FunFam" id="3.30.70.2740:FF:000001">
    <property type="entry name" value="D-lactate dehydrogenase mitochondrial"/>
    <property type="match status" value="1"/>
</dbReference>
<evidence type="ECO:0000256" key="7">
    <source>
        <dbReference type="ARBA" id="ARBA00023002"/>
    </source>
</evidence>
<evidence type="ECO:0000256" key="8">
    <source>
        <dbReference type="ARBA" id="ARBA00023128"/>
    </source>
</evidence>
<gene>
    <name evidence="11" type="ORF">TM35_000091330</name>
</gene>
<evidence type="ECO:0000256" key="9">
    <source>
        <dbReference type="ARBA" id="ARBA00038897"/>
    </source>
</evidence>
<dbReference type="EC" id="1.1.2.4" evidence="9"/>
<dbReference type="Proteomes" id="UP000192257">
    <property type="component" value="Unassembled WGS sequence"/>
</dbReference>
<dbReference type="InterPro" id="IPR004113">
    <property type="entry name" value="FAD-bd_oxidored_4_C"/>
</dbReference>
<dbReference type="Gene3D" id="3.30.465.10">
    <property type="match status" value="1"/>
</dbReference>